<dbReference type="PANTHER" id="PTHR21666:SF270">
    <property type="entry name" value="MUREIN HYDROLASE ACTIVATOR ENVC"/>
    <property type="match status" value="1"/>
</dbReference>
<accession>A0A7G9L1F3</accession>
<dbReference type="KEGG" id="ssau:H8M03_10625"/>
<protein>
    <submittedName>
        <fullName evidence="4">Peptidoglycan DD-metalloendopeptidase family protein</fullName>
    </submittedName>
</protein>
<keyword evidence="2" id="KW-0732">Signal</keyword>
<evidence type="ECO:0000259" key="3">
    <source>
        <dbReference type="Pfam" id="PF01551"/>
    </source>
</evidence>
<feature type="coiled-coil region" evidence="1">
    <location>
        <begin position="34"/>
        <end position="68"/>
    </location>
</feature>
<dbReference type="InterPro" id="IPR011055">
    <property type="entry name" value="Dup_hybrid_motif"/>
</dbReference>
<evidence type="ECO:0000256" key="1">
    <source>
        <dbReference type="SAM" id="Coils"/>
    </source>
</evidence>
<feature type="domain" description="M23ase beta-sheet core" evidence="3">
    <location>
        <begin position="291"/>
        <end position="358"/>
    </location>
</feature>
<dbReference type="Proteomes" id="UP000515861">
    <property type="component" value="Chromosome"/>
</dbReference>
<keyword evidence="5" id="KW-1185">Reference proteome</keyword>
<dbReference type="PANTHER" id="PTHR21666">
    <property type="entry name" value="PEPTIDASE-RELATED"/>
    <property type="match status" value="1"/>
</dbReference>
<name>A0A7G9L1F3_9SPHN</name>
<dbReference type="SUPFAM" id="SSF51261">
    <property type="entry name" value="Duplicated hybrid motif"/>
    <property type="match status" value="1"/>
</dbReference>
<evidence type="ECO:0000313" key="5">
    <source>
        <dbReference type="Proteomes" id="UP000515861"/>
    </source>
</evidence>
<evidence type="ECO:0000313" key="4">
    <source>
        <dbReference type="EMBL" id="QNM82452.1"/>
    </source>
</evidence>
<feature type="chain" id="PRO_5028955748" evidence="2">
    <location>
        <begin position="24"/>
        <end position="393"/>
    </location>
</feature>
<dbReference type="AlphaFoldDB" id="A0A7G9L1F3"/>
<organism evidence="4 5">
    <name type="scientific">Sphingomonas sabuli</name>
    <dbReference type="NCBI Taxonomy" id="2764186"/>
    <lineage>
        <taxon>Bacteria</taxon>
        <taxon>Pseudomonadati</taxon>
        <taxon>Pseudomonadota</taxon>
        <taxon>Alphaproteobacteria</taxon>
        <taxon>Sphingomonadales</taxon>
        <taxon>Sphingomonadaceae</taxon>
        <taxon>Sphingomonas</taxon>
    </lineage>
</organism>
<keyword evidence="1" id="KW-0175">Coiled coil</keyword>
<dbReference type="RefSeq" id="WP_187479407.1">
    <property type="nucleotide sequence ID" value="NZ_CP060697.1"/>
</dbReference>
<dbReference type="EMBL" id="CP060697">
    <property type="protein sequence ID" value="QNM82452.1"/>
    <property type="molecule type" value="Genomic_DNA"/>
</dbReference>
<proteinExistence type="predicted"/>
<feature type="signal peptide" evidence="2">
    <location>
        <begin position="1"/>
        <end position="23"/>
    </location>
</feature>
<gene>
    <name evidence="4" type="ORF">H8M03_10625</name>
</gene>
<dbReference type="Pfam" id="PF01551">
    <property type="entry name" value="Peptidase_M23"/>
    <property type="match status" value="1"/>
</dbReference>
<dbReference type="Gene3D" id="2.70.70.10">
    <property type="entry name" value="Glucose Permease (Domain IIA)"/>
    <property type="match status" value="1"/>
</dbReference>
<dbReference type="InterPro" id="IPR050570">
    <property type="entry name" value="Cell_wall_metabolism_enzyme"/>
</dbReference>
<sequence length="393" mass="40284">MVRLVAFALLAAGTASVTASAPAAPERPTVEAQIAQAEKEATAAVAEQQRLEKLAGKARNEAARLHARQLAAAQAIAAAEAGISAADAKTRLAVAQLAMQQQRLAREQAPLSALLGGLVLTSRRPPLLQLASSGSTAELVRLRILVDAVTPAIEARTAALRGDIDRAARLRQRAAEAAQEVRAGRNRLVASRKAFAELENRALALAGTRGSQALGAGDIAIARGEALDEVRRTADSSRSVAAQASALASLGPAPLPGGGAEPFRPGIAYRLPADARVMDGLGEVSTNGVRSRGTTLATRRGQRLSAPAAGTIVFAGPFRDYDGVVIIDHGAGWKSVLVNAGTALAKGERVKMGDFVGIALGPVEIQLHNGADPVSPALIAGSSAMLSKRPKGG</sequence>
<reference evidence="4 5" key="1">
    <citation type="submission" date="2020-08" db="EMBL/GenBank/DDBJ databases">
        <title>Sphingomonas sp. sand1-3 16S ribosomal RNA gene Genome sequencing and assembly.</title>
        <authorList>
            <person name="Kang M."/>
        </authorList>
    </citation>
    <scope>NUCLEOTIDE SEQUENCE [LARGE SCALE GENOMIC DNA]</scope>
    <source>
        <strain evidence="5">sand1-3</strain>
    </source>
</reference>
<dbReference type="InterPro" id="IPR016047">
    <property type="entry name" value="M23ase_b-sheet_dom"/>
</dbReference>
<dbReference type="CDD" id="cd12797">
    <property type="entry name" value="M23_peptidase"/>
    <property type="match status" value="1"/>
</dbReference>
<evidence type="ECO:0000256" key="2">
    <source>
        <dbReference type="SAM" id="SignalP"/>
    </source>
</evidence>
<dbReference type="GO" id="GO:0004222">
    <property type="term" value="F:metalloendopeptidase activity"/>
    <property type="evidence" value="ECO:0007669"/>
    <property type="project" value="TreeGrafter"/>
</dbReference>